<protein>
    <recommendedName>
        <fullName evidence="1">Endonuclease/exonuclease/phosphatase domain-containing protein</fullName>
    </recommendedName>
</protein>
<reference evidence="2 3" key="1">
    <citation type="submission" date="2023-01" db="EMBL/GenBank/DDBJ databases">
        <authorList>
            <person name="Whitehead M."/>
        </authorList>
    </citation>
    <scope>NUCLEOTIDE SEQUENCE [LARGE SCALE GENOMIC DNA]</scope>
</reference>
<keyword evidence="3" id="KW-1185">Reference proteome</keyword>
<organism evidence="2 3">
    <name type="scientific">Macrosiphum euphorbiae</name>
    <name type="common">potato aphid</name>
    <dbReference type="NCBI Taxonomy" id="13131"/>
    <lineage>
        <taxon>Eukaryota</taxon>
        <taxon>Metazoa</taxon>
        <taxon>Ecdysozoa</taxon>
        <taxon>Arthropoda</taxon>
        <taxon>Hexapoda</taxon>
        <taxon>Insecta</taxon>
        <taxon>Pterygota</taxon>
        <taxon>Neoptera</taxon>
        <taxon>Paraneoptera</taxon>
        <taxon>Hemiptera</taxon>
        <taxon>Sternorrhyncha</taxon>
        <taxon>Aphidomorpha</taxon>
        <taxon>Aphidoidea</taxon>
        <taxon>Aphididae</taxon>
        <taxon>Macrosiphini</taxon>
        <taxon>Macrosiphum</taxon>
    </lineage>
</organism>
<evidence type="ECO:0000259" key="1">
    <source>
        <dbReference type="Pfam" id="PF14529"/>
    </source>
</evidence>
<dbReference type="EMBL" id="CARXXK010000002">
    <property type="protein sequence ID" value="CAI6357373.1"/>
    <property type="molecule type" value="Genomic_DNA"/>
</dbReference>
<accession>A0AAV0WNQ0</accession>
<dbReference type="GO" id="GO:0003824">
    <property type="term" value="F:catalytic activity"/>
    <property type="evidence" value="ECO:0007669"/>
    <property type="project" value="InterPro"/>
</dbReference>
<sequence length="161" mass="18672">MPRDHVVLVSAYLEYNIPTMLHVKRLNHILVKEKRTLIGADTNGHSKLWHSLSRNRRCRITEELIDRHGLQVHNLPGQMNTFCRSDGRTSNIDATLSTADIEPLVRGWQVKDLTDSDHRVITLAILLGDHEAPLTFKQRRGIIPNQLIRRCSPRRDRQHLR</sequence>
<gene>
    <name evidence="2" type="ORF">MEUPH1_LOCUS13003</name>
</gene>
<dbReference type="Gene3D" id="3.60.10.10">
    <property type="entry name" value="Endonuclease/exonuclease/phosphatase"/>
    <property type="match status" value="1"/>
</dbReference>
<dbReference type="InterPro" id="IPR036691">
    <property type="entry name" value="Endo/exonu/phosph_ase_sf"/>
</dbReference>
<name>A0AAV0WNQ0_9HEMI</name>
<comment type="caution">
    <text evidence="2">The sequence shown here is derived from an EMBL/GenBank/DDBJ whole genome shotgun (WGS) entry which is preliminary data.</text>
</comment>
<dbReference type="SUPFAM" id="SSF56219">
    <property type="entry name" value="DNase I-like"/>
    <property type="match status" value="1"/>
</dbReference>
<dbReference type="AlphaFoldDB" id="A0AAV0WNQ0"/>
<evidence type="ECO:0000313" key="3">
    <source>
        <dbReference type="Proteomes" id="UP001160148"/>
    </source>
</evidence>
<evidence type="ECO:0000313" key="2">
    <source>
        <dbReference type="EMBL" id="CAI6357373.1"/>
    </source>
</evidence>
<dbReference type="Proteomes" id="UP001160148">
    <property type="component" value="Unassembled WGS sequence"/>
</dbReference>
<dbReference type="Pfam" id="PF14529">
    <property type="entry name" value="Exo_endo_phos_2"/>
    <property type="match status" value="1"/>
</dbReference>
<dbReference type="InterPro" id="IPR005135">
    <property type="entry name" value="Endo/exonuclease/phosphatase"/>
</dbReference>
<proteinExistence type="predicted"/>
<feature type="domain" description="Endonuclease/exonuclease/phosphatase" evidence="1">
    <location>
        <begin position="8"/>
        <end position="121"/>
    </location>
</feature>